<dbReference type="Proteomes" id="UP000054516">
    <property type="component" value="Unassembled WGS sequence"/>
</dbReference>
<evidence type="ECO:0000256" key="1">
    <source>
        <dbReference type="SAM" id="MobiDB-lite"/>
    </source>
</evidence>
<protein>
    <submittedName>
        <fullName evidence="2">Uncharacterized protein</fullName>
    </submittedName>
</protein>
<organism evidence="2">
    <name type="scientific">Rosellinia necatrix</name>
    <name type="common">White root-rot fungus</name>
    <dbReference type="NCBI Taxonomy" id="77044"/>
    <lineage>
        <taxon>Eukaryota</taxon>
        <taxon>Fungi</taxon>
        <taxon>Dikarya</taxon>
        <taxon>Ascomycota</taxon>
        <taxon>Pezizomycotina</taxon>
        <taxon>Sordariomycetes</taxon>
        <taxon>Xylariomycetidae</taxon>
        <taxon>Xylariales</taxon>
        <taxon>Xylariaceae</taxon>
        <taxon>Rosellinia</taxon>
    </lineage>
</organism>
<sequence>MSLISVASPAPKRTPLQPPHGQAGQRLVDDEDPQPPPSPAGQTDATAPPFNSGIHN</sequence>
<keyword evidence="3" id="KW-1185">Reference proteome</keyword>
<feature type="region of interest" description="Disordered" evidence="1">
    <location>
        <begin position="1"/>
        <end position="56"/>
    </location>
</feature>
<evidence type="ECO:0000313" key="2">
    <source>
        <dbReference type="EMBL" id="GAW26905.1"/>
    </source>
</evidence>
<gene>
    <name evidence="2" type="ORF">SAMD00023353_5500350</name>
</gene>
<evidence type="ECO:0000313" key="3">
    <source>
        <dbReference type="Proteomes" id="UP000054516"/>
    </source>
</evidence>
<proteinExistence type="predicted"/>
<name>A0A1S8AAD5_ROSNE</name>
<dbReference type="AlphaFoldDB" id="A0A1S8AAD5"/>
<reference evidence="2" key="1">
    <citation type="submission" date="2016-03" db="EMBL/GenBank/DDBJ databases">
        <title>Draft genome sequence of Rosellinia necatrix.</title>
        <authorList>
            <person name="Kanematsu S."/>
        </authorList>
    </citation>
    <scope>NUCLEOTIDE SEQUENCE [LARGE SCALE GENOMIC DNA]</scope>
    <source>
        <strain evidence="2">W97</strain>
    </source>
</reference>
<dbReference type="EMBL" id="DF977500">
    <property type="protein sequence ID" value="GAW26905.1"/>
    <property type="molecule type" value="Genomic_DNA"/>
</dbReference>
<accession>A0A1S8AAD5</accession>